<keyword evidence="1" id="KW-0472">Membrane</keyword>
<proteinExistence type="predicted"/>
<feature type="transmembrane region" description="Helical" evidence="1">
    <location>
        <begin position="216"/>
        <end position="241"/>
    </location>
</feature>
<dbReference type="Proteomes" id="UP001597361">
    <property type="component" value="Unassembled WGS sequence"/>
</dbReference>
<feature type="transmembrane region" description="Helical" evidence="1">
    <location>
        <begin position="52"/>
        <end position="75"/>
    </location>
</feature>
<evidence type="ECO:0008006" key="4">
    <source>
        <dbReference type="Google" id="ProtNLM"/>
    </source>
</evidence>
<keyword evidence="3" id="KW-1185">Reference proteome</keyword>
<feature type="transmembrane region" description="Helical" evidence="1">
    <location>
        <begin position="81"/>
        <end position="98"/>
    </location>
</feature>
<evidence type="ECO:0000313" key="3">
    <source>
        <dbReference type="Proteomes" id="UP001597361"/>
    </source>
</evidence>
<feature type="transmembrane region" description="Helical" evidence="1">
    <location>
        <begin position="176"/>
        <end position="196"/>
    </location>
</feature>
<gene>
    <name evidence="2" type="ORF">ACFSKL_03810</name>
</gene>
<feature type="transmembrane region" description="Helical" evidence="1">
    <location>
        <begin position="309"/>
        <end position="327"/>
    </location>
</feature>
<feature type="transmembrane region" description="Helical" evidence="1">
    <location>
        <begin position="334"/>
        <end position="352"/>
    </location>
</feature>
<feature type="transmembrane region" description="Helical" evidence="1">
    <location>
        <begin position="364"/>
        <end position="384"/>
    </location>
</feature>
<organism evidence="2 3">
    <name type="scientific">Belliella marina</name>
    <dbReference type="NCBI Taxonomy" id="1644146"/>
    <lineage>
        <taxon>Bacteria</taxon>
        <taxon>Pseudomonadati</taxon>
        <taxon>Bacteroidota</taxon>
        <taxon>Cytophagia</taxon>
        <taxon>Cytophagales</taxon>
        <taxon>Cyclobacteriaceae</taxon>
        <taxon>Belliella</taxon>
    </lineage>
</organism>
<name>A0ABW4VJG2_9BACT</name>
<reference evidence="3" key="1">
    <citation type="journal article" date="2019" name="Int. J. Syst. Evol. Microbiol.">
        <title>The Global Catalogue of Microorganisms (GCM) 10K type strain sequencing project: providing services to taxonomists for standard genome sequencing and annotation.</title>
        <authorList>
            <consortium name="The Broad Institute Genomics Platform"/>
            <consortium name="The Broad Institute Genome Sequencing Center for Infectious Disease"/>
            <person name="Wu L."/>
            <person name="Ma J."/>
        </authorList>
    </citation>
    <scope>NUCLEOTIDE SEQUENCE [LARGE SCALE GENOMIC DNA]</scope>
    <source>
        <strain evidence="3">CGMCC 1.15180</strain>
    </source>
</reference>
<accession>A0ABW4VJG2</accession>
<protein>
    <recommendedName>
        <fullName evidence="4">Glycosyltransferase RgtA/B/C/D-like domain-containing protein</fullName>
    </recommendedName>
</protein>
<evidence type="ECO:0000313" key="2">
    <source>
        <dbReference type="EMBL" id="MFD2033901.1"/>
    </source>
</evidence>
<feature type="transmembrane region" description="Helical" evidence="1">
    <location>
        <begin position="6"/>
        <end position="26"/>
    </location>
</feature>
<dbReference type="EMBL" id="JBHUHR010000012">
    <property type="protein sequence ID" value="MFD2033901.1"/>
    <property type="molecule type" value="Genomic_DNA"/>
</dbReference>
<evidence type="ECO:0000256" key="1">
    <source>
        <dbReference type="SAM" id="Phobius"/>
    </source>
</evidence>
<dbReference type="RefSeq" id="WP_376883634.1">
    <property type="nucleotide sequence ID" value="NZ_JBHUHR010000012.1"/>
</dbReference>
<feature type="transmembrane region" description="Helical" evidence="1">
    <location>
        <begin position="149"/>
        <end position="169"/>
    </location>
</feature>
<feature type="transmembrane region" description="Helical" evidence="1">
    <location>
        <begin position="110"/>
        <end position="143"/>
    </location>
</feature>
<comment type="caution">
    <text evidence="2">The sequence shown here is derived from an EMBL/GenBank/DDBJ whole genome shotgun (WGS) entry which is preliminary data.</text>
</comment>
<keyword evidence="1" id="KW-0812">Transmembrane</keyword>
<keyword evidence="1" id="KW-1133">Transmembrane helix</keyword>
<sequence length="518" mass="59910">MKKSSIIYAICWLLFSSAYFLLSLWLQHRGFYNLEAYFIEYKIILIKNHESGFLRTFFFTKPSILYLASLLASFIKHAYSTYIINAILIGGLTNHLFLKGLKEKWKVSIFLLYVLCSPIIIYAGTSGGSVAMYLVFYFFFFTILFKYTASYSVFHLTLLSLLLGVFVLFDMNLLKFLLILIPVFFFVNFFKAKGINGSFYYRASIIFSNESQRRKFYTGFFSSIFIVAFIPLMAILIYLIINRIFAGDYFYFLDGIGDYWTSYSTLYPLKYTNDSIWKLIAENKVSFILPMFFVSGLALIKLFEFDGSVTKNAFILLGLLFCFSEIIDDRILNLNLSNLTLVTAAGLSAVFYNTGFEMRKQKSFSSAFYFIVPFLMVFLEFNYFKVTVNHNENLFFQAFMDPQEDETMIGLNNIAWKLNELGAERVLADDAIFYPVLTKLGKNSTWEGHFSPNFLAALQQPEAYADYVVVSKPSFLLYPNDVVAASIRRFEALNVPFDSDLVYEDRLFMLLKIKAKNK</sequence>